<reference evidence="2" key="1">
    <citation type="submission" date="2019-02" db="EMBL/GenBank/DDBJ databases">
        <title>Isolation and identification of novel species under the genus Muribaculum.</title>
        <authorList>
            <person name="Miyake S."/>
            <person name="Ding Y."/>
            <person name="Low A."/>
            <person name="Soh M."/>
            <person name="Seedorf H."/>
        </authorList>
    </citation>
    <scope>NUCLEOTIDE SEQUENCE [LARGE SCALE GENOMIC DNA]</scope>
    <source>
        <strain evidence="2">H5</strain>
    </source>
</reference>
<gene>
    <name evidence="1" type="ORF">E7747_09660</name>
</gene>
<dbReference type="AlphaFoldDB" id="A0A4P7W3T5"/>
<sequence length="657" mass="75254">MQRTSPTSTTYIPTVRQKNASQNAVDLLRQMAIPQLQINPVSDAVTDNAGVDVAIFINYLEASKEEMEGMRMPDVRKVEYLEFPSDPRFRGAQRVINIIVYEYDYGGYTKLTTNENFLMGFSTRNNIFSKFSYKKMTYDLYVGASHWNNHHGGNTVKGIYSLKDEDGADYKLTRTEALDGSHYKQSQYPVTLRATYASEKIQIRNTFGFTHSGVPTYDQRGSLTYQPGNERNYTFDRSNPNRSNTIAYQGSFFFSLPKRFSFDISPRFNYTHSNDYLSYSTSNSSEIIRNARENAYNYRVDTYLRKHIGQKHTAMLGINGGDHINRLRYSGTNNYYDSFHNSFAAGSLCYNFQTQKISLYADAGVCWEESDINGEKYNDIYPFIHLNFRLSPNAKNAFSAYFQYATNSPGIAEKASDILQENEFMYITGNPLLENSRHVSLNLAYTWMPSNAFGMSAFSNFFECFDRQLVVYDPYNDGQALIRNYRNNGNYIKEEIGLAANWKLLGGKLQLYASPRQAFYKSTGIYRKSYNPFTVTAQATYYLDSFYFKAYYQSPEKQMSSISPHIYEGRNFHSLTVGWANSDWNIRVMAANFFNKGWSCAKTITETPLYTGYKENIGTNSHPRINVAVTYTFGYGKKVKRGNEVGEQSGANSAIMK</sequence>
<dbReference type="KEGG" id="ddb:E7747_09660"/>
<dbReference type="Proteomes" id="UP000297149">
    <property type="component" value="Chromosome"/>
</dbReference>
<proteinExistence type="predicted"/>
<dbReference type="SUPFAM" id="SSF56935">
    <property type="entry name" value="Porins"/>
    <property type="match status" value="1"/>
</dbReference>
<dbReference type="EMBL" id="CP039396">
    <property type="protein sequence ID" value="QCD42522.1"/>
    <property type="molecule type" value="Genomic_DNA"/>
</dbReference>
<dbReference type="RefSeq" id="WP_136415649.1">
    <property type="nucleotide sequence ID" value="NZ_CP039396.1"/>
</dbReference>
<keyword evidence="2" id="KW-1185">Reference proteome</keyword>
<organism evidence="1 2">
    <name type="scientific">Duncaniella dubosii</name>
    <dbReference type="NCBI Taxonomy" id="2518971"/>
    <lineage>
        <taxon>Bacteria</taxon>
        <taxon>Pseudomonadati</taxon>
        <taxon>Bacteroidota</taxon>
        <taxon>Bacteroidia</taxon>
        <taxon>Bacteroidales</taxon>
        <taxon>Muribaculaceae</taxon>
        <taxon>Duncaniella</taxon>
    </lineage>
</organism>
<name>A0A4P7W3T5_9BACT</name>
<accession>A0A4P7W3T5</accession>
<evidence type="ECO:0008006" key="3">
    <source>
        <dbReference type="Google" id="ProtNLM"/>
    </source>
</evidence>
<evidence type="ECO:0000313" key="2">
    <source>
        <dbReference type="Proteomes" id="UP000297149"/>
    </source>
</evidence>
<evidence type="ECO:0000313" key="1">
    <source>
        <dbReference type="EMBL" id="QCD42522.1"/>
    </source>
</evidence>
<protein>
    <recommendedName>
        <fullName evidence="3">TonB-dependent receptor</fullName>
    </recommendedName>
</protein>